<dbReference type="EMBL" id="CABPRJ010000023">
    <property type="protein sequence ID" value="VVC25979.1"/>
    <property type="molecule type" value="Genomic_DNA"/>
</dbReference>
<dbReference type="Pfam" id="PF10274">
    <property type="entry name" value="ParcG"/>
    <property type="match status" value="1"/>
</dbReference>
<reference evidence="1 2" key="1">
    <citation type="submission" date="2019-08" db="EMBL/GenBank/DDBJ databases">
        <authorList>
            <person name="Alioto T."/>
            <person name="Alioto T."/>
            <person name="Gomez Garrido J."/>
        </authorList>
    </citation>
    <scope>NUCLEOTIDE SEQUENCE [LARGE SCALE GENOMIC DNA]</scope>
</reference>
<dbReference type="Proteomes" id="UP000325440">
    <property type="component" value="Unassembled WGS sequence"/>
</dbReference>
<dbReference type="GO" id="GO:0030544">
    <property type="term" value="F:Hsp70 protein binding"/>
    <property type="evidence" value="ECO:0007669"/>
    <property type="project" value="TreeGrafter"/>
</dbReference>
<dbReference type="PANTHER" id="PTHR21207:SF2">
    <property type="entry name" value="PARKIN COREGULATED GENE PROTEIN"/>
    <property type="match status" value="1"/>
</dbReference>
<evidence type="ECO:0000313" key="1">
    <source>
        <dbReference type="EMBL" id="VVC25979.1"/>
    </source>
</evidence>
<accession>A0A5E4M1G4</accession>
<protein>
    <submittedName>
        <fullName evidence="1">Parkin co-regulated protein</fullName>
    </submittedName>
</protein>
<keyword evidence="2" id="KW-1185">Reference proteome</keyword>
<name>A0A5E4M1G4_9HEMI</name>
<sequence length="274" mass="30333">MDSNDDNKGPSGKRCKTKNLPKTVPGFCMQAYQKNTVTEGPKTAGSAENVQPKTVKARTNFAAKCGRPGFPLAASYAGRNRPFRWLVPLEMIDYDVYLPIMTDGLREPSKPYGACAAQGLWDLLTRDTTSHRVLNALPRMIFPLRRALNAGASDHWRVGVRALKTLQKLTSAGKDGRVGYALVPYYRLLLPPLNRYSQVADVNSNDGVNQCIKYNIADLCYQTLLLLEYTGGQCAYSNIKYLIPTYENVVVCCKKSVRIGTVTDTDDATTTLHL</sequence>
<dbReference type="AlphaFoldDB" id="A0A5E4M1G4"/>
<dbReference type="InterPro" id="IPR019399">
    <property type="entry name" value="Parkin_co-regulated_protein"/>
</dbReference>
<dbReference type="GO" id="GO:0051879">
    <property type="term" value="F:Hsp90 protein binding"/>
    <property type="evidence" value="ECO:0007669"/>
    <property type="project" value="TreeGrafter"/>
</dbReference>
<proteinExistence type="predicted"/>
<dbReference type="OrthoDB" id="5954824at2759"/>
<gene>
    <name evidence="1" type="ORF">CINCED_3A007586</name>
</gene>
<evidence type="ECO:0000313" key="2">
    <source>
        <dbReference type="Proteomes" id="UP000325440"/>
    </source>
</evidence>
<organism evidence="1 2">
    <name type="scientific">Cinara cedri</name>
    <dbReference type="NCBI Taxonomy" id="506608"/>
    <lineage>
        <taxon>Eukaryota</taxon>
        <taxon>Metazoa</taxon>
        <taxon>Ecdysozoa</taxon>
        <taxon>Arthropoda</taxon>
        <taxon>Hexapoda</taxon>
        <taxon>Insecta</taxon>
        <taxon>Pterygota</taxon>
        <taxon>Neoptera</taxon>
        <taxon>Paraneoptera</taxon>
        <taxon>Hemiptera</taxon>
        <taxon>Sternorrhyncha</taxon>
        <taxon>Aphidomorpha</taxon>
        <taxon>Aphidoidea</taxon>
        <taxon>Aphididae</taxon>
        <taxon>Lachninae</taxon>
        <taxon>Cinara</taxon>
    </lineage>
</organism>
<dbReference type="PANTHER" id="PTHR21207">
    <property type="entry name" value="PARKIN COREGULATED GENE PROTEIN PARK2 COREGULATED"/>
    <property type="match status" value="1"/>
</dbReference>